<dbReference type="InterPro" id="IPR029033">
    <property type="entry name" value="His_PPase_superfam"/>
</dbReference>
<comment type="catalytic activity">
    <reaction evidence="1 6 10">
        <text>(2R)-2-phosphoglycerate = (2R)-3-phosphoglycerate</text>
        <dbReference type="Rhea" id="RHEA:15901"/>
        <dbReference type="ChEBI" id="CHEBI:58272"/>
        <dbReference type="ChEBI" id="CHEBI:58289"/>
        <dbReference type="EC" id="5.4.2.11"/>
    </reaction>
</comment>
<feature type="binding site" evidence="6 8">
    <location>
        <position position="59"/>
    </location>
    <ligand>
        <name>substrate</name>
    </ligand>
</feature>
<dbReference type="CDD" id="cd07067">
    <property type="entry name" value="HP_PGM_like"/>
    <property type="match status" value="1"/>
</dbReference>
<feature type="binding site" evidence="6 8">
    <location>
        <begin position="20"/>
        <end position="21"/>
    </location>
    <ligand>
        <name>substrate</name>
    </ligand>
</feature>
<feature type="active site" description="Proton donor/acceptor" evidence="6 7">
    <location>
        <position position="86"/>
    </location>
</feature>
<dbReference type="Gene3D" id="3.40.50.1240">
    <property type="entry name" value="Phosphoglycerate mutase-like"/>
    <property type="match status" value="1"/>
</dbReference>
<dbReference type="NCBIfam" id="TIGR01258">
    <property type="entry name" value="pgm_1"/>
    <property type="match status" value="1"/>
</dbReference>
<dbReference type="InterPro" id="IPR001345">
    <property type="entry name" value="PG/BPGM_mutase_AS"/>
</dbReference>
<keyword evidence="3 6" id="KW-0312">Gluconeogenesis</keyword>
<dbReference type="RefSeq" id="WP_285066261.1">
    <property type="nucleotide sequence ID" value="NZ_JASOOE010000015.1"/>
</dbReference>
<keyword evidence="4 6" id="KW-0324">Glycolysis</keyword>
<feature type="binding site" evidence="6 8">
    <location>
        <begin position="7"/>
        <end position="14"/>
    </location>
    <ligand>
        <name>substrate</name>
    </ligand>
</feature>
<evidence type="ECO:0000256" key="9">
    <source>
        <dbReference type="PIRSR" id="PIRSR613078-3"/>
    </source>
</evidence>
<feature type="binding site" evidence="6 8">
    <location>
        <begin position="182"/>
        <end position="183"/>
    </location>
    <ligand>
        <name>substrate</name>
    </ligand>
</feature>
<feature type="binding site" evidence="6 8">
    <location>
        <position position="97"/>
    </location>
    <ligand>
        <name>substrate</name>
    </ligand>
</feature>
<comment type="similarity">
    <text evidence="2 6">Belongs to the phosphoglycerate mutase family. BPG-dependent PGAM subfamily.</text>
</comment>
<comment type="caution">
    <text evidence="11">The sequence shown here is derived from an EMBL/GenBank/DDBJ whole genome shotgun (WGS) entry which is preliminary data.</text>
</comment>
<sequence>MKLILVRHGQSEWNQLNQFTGWEDVGLTEKGINEAKSAGHKLKEAGIDFDLAYTSRLKRAIKTLYYILDETDRLWVDVTKTWRLNERHYGALQGLNKKETAEKYGDEQVHIWRRSYDVCPPAMAADQAAKFLVDPRYANLAKDRIPLTENLKITLERVMPFYEDYIVPALLDDKNVLVAAHGNSLRALIKKIEGIADDEITSLEIATGVPIVYEFDADLKVVDKKILDA</sequence>
<dbReference type="FunFam" id="3.40.50.1240:FF:000003">
    <property type="entry name" value="2,3-bisphosphoglycerate-dependent phosphoglycerate mutase"/>
    <property type="match status" value="1"/>
</dbReference>
<dbReference type="GO" id="GO:0006096">
    <property type="term" value="P:glycolytic process"/>
    <property type="evidence" value="ECO:0007669"/>
    <property type="project" value="UniProtKB-UniRule"/>
</dbReference>
<reference evidence="11" key="1">
    <citation type="submission" date="2023-05" db="EMBL/GenBank/DDBJ databases">
        <title>Cataloging the Phylogenetic Diversity of Human Bladder Bacteria.</title>
        <authorList>
            <person name="Du J."/>
        </authorList>
    </citation>
    <scope>NUCLEOTIDE SEQUENCE</scope>
    <source>
        <strain evidence="11">UMB1231</strain>
    </source>
</reference>
<evidence type="ECO:0000256" key="6">
    <source>
        <dbReference type="HAMAP-Rule" id="MF_01039"/>
    </source>
</evidence>
<dbReference type="PANTHER" id="PTHR11931">
    <property type="entry name" value="PHOSPHOGLYCERATE MUTASE"/>
    <property type="match status" value="1"/>
</dbReference>
<evidence type="ECO:0000256" key="5">
    <source>
        <dbReference type="ARBA" id="ARBA00023235"/>
    </source>
</evidence>
<dbReference type="GO" id="GO:0004619">
    <property type="term" value="F:phosphoglycerate mutase activity"/>
    <property type="evidence" value="ECO:0007669"/>
    <property type="project" value="UniProtKB-UniRule"/>
</dbReference>
<dbReference type="AlphaFoldDB" id="A0AAJ1Q5I2"/>
<evidence type="ECO:0000256" key="8">
    <source>
        <dbReference type="PIRSR" id="PIRSR613078-2"/>
    </source>
</evidence>
<evidence type="ECO:0000256" key="3">
    <source>
        <dbReference type="ARBA" id="ARBA00022432"/>
    </source>
</evidence>
<organism evidence="11 12">
    <name type="scientific">Facklamia hominis</name>
    <dbReference type="NCBI Taxonomy" id="178214"/>
    <lineage>
        <taxon>Bacteria</taxon>
        <taxon>Bacillati</taxon>
        <taxon>Bacillota</taxon>
        <taxon>Bacilli</taxon>
        <taxon>Lactobacillales</taxon>
        <taxon>Aerococcaceae</taxon>
        <taxon>Facklamia</taxon>
    </lineage>
</organism>
<evidence type="ECO:0000256" key="7">
    <source>
        <dbReference type="PIRSR" id="PIRSR613078-1"/>
    </source>
</evidence>
<feature type="site" description="Transition state stabilizer" evidence="6 9">
    <location>
        <position position="181"/>
    </location>
</feature>
<evidence type="ECO:0000313" key="11">
    <source>
        <dbReference type="EMBL" id="MDK7187825.1"/>
    </source>
</evidence>
<evidence type="ECO:0000313" key="12">
    <source>
        <dbReference type="Proteomes" id="UP001229251"/>
    </source>
</evidence>
<gene>
    <name evidence="6 11" type="primary">gpmA</name>
    <name evidence="11" type="ORF">QP433_07515</name>
</gene>
<dbReference type="InterPro" id="IPR005952">
    <property type="entry name" value="Phosphogly_mut1"/>
</dbReference>
<dbReference type="NCBIfam" id="NF010713">
    <property type="entry name" value="PRK14115.1"/>
    <property type="match status" value="1"/>
</dbReference>
<dbReference type="PROSITE" id="PS00175">
    <property type="entry name" value="PG_MUTASE"/>
    <property type="match status" value="1"/>
</dbReference>
<dbReference type="SUPFAM" id="SSF53254">
    <property type="entry name" value="Phosphoglycerate mutase-like"/>
    <property type="match status" value="1"/>
</dbReference>
<evidence type="ECO:0000256" key="10">
    <source>
        <dbReference type="RuleBase" id="RU004512"/>
    </source>
</evidence>
<dbReference type="HAMAP" id="MF_01039">
    <property type="entry name" value="PGAM_GpmA"/>
    <property type="match status" value="1"/>
</dbReference>
<name>A0AAJ1Q5I2_9LACT</name>
<feature type="binding site" evidence="6 8">
    <location>
        <begin position="113"/>
        <end position="114"/>
    </location>
    <ligand>
        <name>substrate</name>
    </ligand>
</feature>
<dbReference type="EMBL" id="JASOOE010000015">
    <property type="protein sequence ID" value="MDK7187825.1"/>
    <property type="molecule type" value="Genomic_DNA"/>
</dbReference>
<proteinExistence type="inferred from homology"/>
<protein>
    <recommendedName>
        <fullName evidence="6 10">2,3-bisphosphoglycerate-dependent phosphoglycerate mutase</fullName>
        <shortName evidence="6">BPG-dependent PGAM</shortName>
        <shortName evidence="6">PGAM</shortName>
        <shortName evidence="6">Phosphoglyceromutase</shortName>
        <shortName evidence="6">dPGM</shortName>
        <ecNumber evidence="6 10">5.4.2.11</ecNumber>
    </recommendedName>
</protein>
<feature type="binding site" evidence="6 8">
    <location>
        <begin position="86"/>
        <end position="89"/>
    </location>
    <ligand>
        <name>substrate</name>
    </ligand>
</feature>
<dbReference type="Proteomes" id="UP001229251">
    <property type="component" value="Unassembled WGS sequence"/>
</dbReference>
<dbReference type="Pfam" id="PF00300">
    <property type="entry name" value="His_Phos_1"/>
    <property type="match status" value="1"/>
</dbReference>
<comment type="pathway">
    <text evidence="6 10">Carbohydrate degradation; glycolysis; pyruvate from D-glyceraldehyde 3-phosphate: step 3/5.</text>
</comment>
<comment type="function">
    <text evidence="6 10">Catalyzes the interconversion of 2-phosphoglycerate and 3-phosphoglycerate.</text>
</comment>
<dbReference type="EC" id="5.4.2.11" evidence="6 10"/>
<evidence type="ECO:0000256" key="4">
    <source>
        <dbReference type="ARBA" id="ARBA00023152"/>
    </source>
</evidence>
<feature type="active site" description="Tele-phosphohistidine intermediate" evidence="6 7">
    <location>
        <position position="8"/>
    </location>
</feature>
<evidence type="ECO:0000256" key="2">
    <source>
        <dbReference type="ARBA" id="ARBA00006717"/>
    </source>
</evidence>
<dbReference type="SMART" id="SM00855">
    <property type="entry name" value="PGAM"/>
    <property type="match status" value="1"/>
</dbReference>
<evidence type="ECO:0000256" key="1">
    <source>
        <dbReference type="ARBA" id="ARBA00000380"/>
    </source>
</evidence>
<dbReference type="InterPro" id="IPR013078">
    <property type="entry name" value="His_Pase_superF_clade-1"/>
</dbReference>
<accession>A0AAJ1Q5I2</accession>
<dbReference type="GO" id="GO:0006094">
    <property type="term" value="P:gluconeogenesis"/>
    <property type="evidence" value="ECO:0007669"/>
    <property type="project" value="UniProtKB-UniRule"/>
</dbReference>
<keyword evidence="5 6" id="KW-0413">Isomerase</keyword>